<evidence type="ECO:0000256" key="2">
    <source>
        <dbReference type="ARBA" id="ARBA00022670"/>
    </source>
</evidence>
<dbReference type="InterPro" id="IPR042266">
    <property type="entry name" value="PPPDE_sf"/>
</dbReference>
<dbReference type="Pfam" id="PF05903">
    <property type="entry name" value="Peptidase_C97"/>
    <property type="match status" value="1"/>
</dbReference>
<dbReference type="AlphaFoldDB" id="A0A9P1C9K9"/>
<evidence type="ECO:0000313" key="5">
    <source>
        <dbReference type="EMBL" id="CAI3987162.1"/>
    </source>
</evidence>
<protein>
    <submittedName>
        <fullName evidence="6">PPPDE domain-containing protein</fullName>
    </submittedName>
</protein>
<dbReference type="PANTHER" id="PTHR12378">
    <property type="entry name" value="DESUMOYLATING ISOPEPTIDASE"/>
    <property type="match status" value="1"/>
</dbReference>
<name>A0A9P1C9K9_9DINO</name>
<keyword evidence="3" id="KW-0378">Hydrolase</keyword>
<dbReference type="InterPro" id="IPR008580">
    <property type="entry name" value="PPPDE_dom"/>
</dbReference>
<evidence type="ECO:0000313" key="6">
    <source>
        <dbReference type="EMBL" id="CAL4774474.1"/>
    </source>
</evidence>
<dbReference type="EMBL" id="CAMXCT010001137">
    <property type="protein sequence ID" value="CAI3987162.1"/>
    <property type="molecule type" value="Genomic_DNA"/>
</dbReference>
<keyword evidence="2" id="KW-0645">Protease</keyword>
<feature type="domain" description="PPPDE" evidence="4">
    <location>
        <begin position="38"/>
        <end position="177"/>
    </location>
</feature>
<dbReference type="GO" id="GO:0006508">
    <property type="term" value="P:proteolysis"/>
    <property type="evidence" value="ECO:0007669"/>
    <property type="project" value="UniProtKB-KW"/>
</dbReference>
<dbReference type="PANTHER" id="PTHR12378:SF9">
    <property type="entry name" value="OS06G0107000 PROTEIN"/>
    <property type="match status" value="1"/>
</dbReference>
<dbReference type="GO" id="GO:0101005">
    <property type="term" value="F:deubiquitinase activity"/>
    <property type="evidence" value="ECO:0007669"/>
    <property type="project" value="TreeGrafter"/>
</dbReference>
<dbReference type="EMBL" id="CAMXCT020001137">
    <property type="protein sequence ID" value="CAL1140537.1"/>
    <property type="molecule type" value="Genomic_DNA"/>
</dbReference>
<reference evidence="5" key="1">
    <citation type="submission" date="2022-10" db="EMBL/GenBank/DDBJ databases">
        <authorList>
            <person name="Chen Y."/>
            <person name="Dougan E. K."/>
            <person name="Chan C."/>
            <person name="Rhodes N."/>
            <person name="Thang M."/>
        </authorList>
    </citation>
    <scope>NUCLEOTIDE SEQUENCE</scope>
</reference>
<dbReference type="EMBL" id="CAMXCT030001137">
    <property type="protein sequence ID" value="CAL4774474.1"/>
    <property type="molecule type" value="Genomic_DNA"/>
</dbReference>
<dbReference type="SMART" id="SM01179">
    <property type="entry name" value="DUF862"/>
    <property type="match status" value="1"/>
</dbReference>
<evidence type="ECO:0000256" key="3">
    <source>
        <dbReference type="ARBA" id="ARBA00022801"/>
    </source>
</evidence>
<dbReference type="GO" id="GO:0016579">
    <property type="term" value="P:protein deubiquitination"/>
    <property type="evidence" value="ECO:0007669"/>
    <property type="project" value="TreeGrafter"/>
</dbReference>
<dbReference type="Proteomes" id="UP001152797">
    <property type="component" value="Unassembled WGS sequence"/>
</dbReference>
<keyword evidence="7" id="KW-1185">Reference proteome</keyword>
<gene>
    <name evidence="5" type="ORF">C1SCF055_LOCUS14454</name>
</gene>
<accession>A0A9P1C9K9</accession>
<dbReference type="Gene3D" id="3.90.1720.30">
    <property type="entry name" value="PPPDE domains"/>
    <property type="match status" value="1"/>
</dbReference>
<evidence type="ECO:0000313" key="7">
    <source>
        <dbReference type="Proteomes" id="UP001152797"/>
    </source>
</evidence>
<evidence type="ECO:0000259" key="4">
    <source>
        <dbReference type="PROSITE" id="PS51858"/>
    </source>
</evidence>
<dbReference type="PROSITE" id="PS51858">
    <property type="entry name" value="PPPDE"/>
    <property type="match status" value="1"/>
</dbReference>
<organism evidence="5">
    <name type="scientific">Cladocopium goreaui</name>
    <dbReference type="NCBI Taxonomy" id="2562237"/>
    <lineage>
        <taxon>Eukaryota</taxon>
        <taxon>Sar</taxon>
        <taxon>Alveolata</taxon>
        <taxon>Dinophyceae</taxon>
        <taxon>Suessiales</taxon>
        <taxon>Symbiodiniaceae</taxon>
        <taxon>Cladocopium</taxon>
    </lineage>
</organism>
<proteinExistence type="inferred from homology"/>
<comment type="similarity">
    <text evidence="1">Belongs to the DeSI family.</text>
</comment>
<evidence type="ECO:0000256" key="1">
    <source>
        <dbReference type="ARBA" id="ARBA00008140"/>
    </source>
</evidence>
<comment type="caution">
    <text evidence="5">The sequence shown here is derived from an EMBL/GenBank/DDBJ whole genome shotgun (WGS) entry which is preliminary data.</text>
</comment>
<reference evidence="6 7" key="2">
    <citation type="submission" date="2024-05" db="EMBL/GenBank/DDBJ databases">
        <authorList>
            <person name="Chen Y."/>
            <person name="Shah S."/>
            <person name="Dougan E. K."/>
            <person name="Thang M."/>
            <person name="Chan C."/>
        </authorList>
    </citation>
    <scope>NUCLEOTIDE SEQUENCE [LARGE SCALE GENOMIC DNA]</scope>
</reference>
<dbReference type="OrthoDB" id="412286at2759"/>
<sequence length="194" mass="21019">MAASRGYALLLPSRVLSEPETLESARAGQKPRGSSSGAPVTLHVYSVSGSQTVCKVNRFLSHLRTGAYHTAVEVHGKEWSYGYADKGSGVFCCPPKECDAHTYLYSLPMGHTQLLEQTVLALIGRMAKEWQGDDYDILRCNCCHFSHELLRRLGLGPLPKQFMSLASAGAALGDKAQAMSSIRSSLVEAAAVFR</sequence>